<dbReference type="GeneID" id="9590508"/>
<feature type="compositionally biased region" description="Basic and acidic residues" evidence="1">
    <location>
        <begin position="557"/>
        <end position="575"/>
    </location>
</feature>
<evidence type="ECO:0000256" key="1">
    <source>
        <dbReference type="SAM" id="MobiDB-lite"/>
    </source>
</evidence>
<keyword evidence="3" id="KW-1185">Reference proteome</keyword>
<reference evidence="2 3" key="1">
    <citation type="journal article" date="2010" name="Nat. Biotechnol.">
        <title>Genome sequence of the model mushroom Schizophyllum commune.</title>
        <authorList>
            <person name="Ohm R.A."/>
            <person name="de Jong J.F."/>
            <person name="Lugones L.G."/>
            <person name="Aerts A."/>
            <person name="Kothe E."/>
            <person name="Stajich J.E."/>
            <person name="de Vries R.P."/>
            <person name="Record E."/>
            <person name="Levasseur A."/>
            <person name="Baker S.E."/>
            <person name="Bartholomew K.A."/>
            <person name="Coutinho P.M."/>
            <person name="Erdmann S."/>
            <person name="Fowler T.J."/>
            <person name="Gathman A.C."/>
            <person name="Lombard V."/>
            <person name="Henrissat B."/>
            <person name="Knabe N."/>
            <person name="Kuees U."/>
            <person name="Lilly W.W."/>
            <person name="Lindquist E."/>
            <person name="Lucas S."/>
            <person name="Magnuson J.K."/>
            <person name="Piumi F."/>
            <person name="Raudaskoski M."/>
            <person name="Salamov A."/>
            <person name="Schmutz J."/>
            <person name="Schwarze F.W.M.R."/>
            <person name="vanKuyk P.A."/>
            <person name="Horton J.S."/>
            <person name="Grigoriev I.V."/>
            <person name="Woesten H.A.B."/>
        </authorList>
    </citation>
    <scope>NUCLEOTIDE SEQUENCE [LARGE SCALE GENOMIC DNA]</scope>
    <source>
        <strain evidence="3">H4-8 / FGSC 9210</strain>
    </source>
</reference>
<feature type="region of interest" description="Disordered" evidence="1">
    <location>
        <begin position="238"/>
        <end position="650"/>
    </location>
</feature>
<dbReference type="VEuPathDB" id="FungiDB:SCHCODRAFT_02551165"/>
<feature type="compositionally biased region" description="Low complexity" evidence="1">
    <location>
        <begin position="951"/>
        <end position="966"/>
    </location>
</feature>
<dbReference type="InParanoid" id="D8QE81"/>
<feature type="compositionally biased region" description="Low complexity" evidence="1">
    <location>
        <begin position="718"/>
        <end position="732"/>
    </location>
</feature>
<dbReference type="EMBL" id="GL377310">
    <property type="protein sequence ID" value="EFI93806.1"/>
    <property type="molecule type" value="Genomic_DNA"/>
</dbReference>
<feature type="compositionally biased region" description="Basic residues" evidence="1">
    <location>
        <begin position="160"/>
        <end position="169"/>
    </location>
</feature>
<dbReference type="KEGG" id="scm:SCHCO_02551165"/>
<feature type="compositionally biased region" description="Acidic residues" evidence="1">
    <location>
        <begin position="628"/>
        <end position="642"/>
    </location>
</feature>
<evidence type="ECO:0000313" key="2">
    <source>
        <dbReference type="EMBL" id="EFI93806.1"/>
    </source>
</evidence>
<name>D8QE81_SCHCM</name>
<feature type="non-terminal residue" evidence="2">
    <location>
        <position position="1191"/>
    </location>
</feature>
<feature type="region of interest" description="Disordered" evidence="1">
    <location>
        <begin position="995"/>
        <end position="1103"/>
    </location>
</feature>
<feature type="compositionally biased region" description="Pro residues" evidence="1">
    <location>
        <begin position="1076"/>
        <end position="1087"/>
    </location>
</feature>
<feature type="compositionally biased region" description="Basic and acidic residues" evidence="1">
    <location>
        <begin position="450"/>
        <end position="465"/>
    </location>
</feature>
<gene>
    <name evidence="2" type="ORF">SCHCODRAFT_112170</name>
</gene>
<feature type="region of interest" description="Disordered" evidence="1">
    <location>
        <begin position="676"/>
        <end position="757"/>
    </location>
</feature>
<dbReference type="STRING" id="578458.D8QE81"/>
<evidence type="ECO:0000313" key="3">
    <source>
        <dbReference type="Proteomes" id="UP000007431"/>
    </source>
</evidence>
<feature type="compositionally biased region" description="Polar residues" evidence="1">
    <location>
        <begin position="50"/>
        <end position="63"/>
    </location>
</feature>
<feature type="region of interest" description="Disordered" evidence="1">
    <location>
        <begin position="873"/>
        <end position="896"/>
    </location>
</feature>
<feature type="region of interest" description="Disordered" evidence="1">
    <location>
        <begin position="945"/>
        <end position="982"/>
    </location>
</feature>
<accession>D8QE81</accession>
<feature type="compositionally biased region" description="Polar residues" evidence="1">
    <location>
        <begin position="743"/>
        <end position="757"/>
    </location>
</feature>
<sequence length="1191" mass="128785">MRADDSSLLPPGPPKDHAKEQDNDVADCDMDAARTLMSPPPEETLRARHQSTPRSLSITLTASNKRKRTQPDGHAPDSPMVPTTPTAKSRKQRRSQSPLKTLVLSPHAANPQADYLPATLDGKPRRRSQTPIPPYEPPPKESLTPAPKQVFVSPPPPSSSRRRPAHSRQSKAPAKIHIPIKKEMPEIDLNAPIPPASPTDDPLLLKGSARSPRKLVNVGVGAEDTPIDVDALAEEDVRHVDAETGPSPTEFRFDVQPPTSLPNSSPPPSSPPAAVFRSSSIPPVFSSLDAAPEDDVFNDFSTSSADRSMEDDIDPADMDALPLPPARPPRASEVTPAFLEAANAGWESSDDEPDAEKPAGEISEGESDYTGKWRTLAIRTKRDPPSAATIERMKRWGRPISPYPYARRRSEGGTSIVGDSDAAQQEDQGEQVPLRSPSPVSGAQQDQEEDKQQEGDEHQEEERRPSTSQNAQTSTSTTPAAPRPTTTPAAAPPGTPNQHLRSLLRARSRSRTPGPSAMAAATPFTAREPSLPPLPESSPAVPQGGLMEALAAHRPRGMADAREGREAHEEAHGDGTSEQTSVTPPESVAGRAATPEHSGAREAAPSSDKDDQPMDGWNMVVRAPPEPVVEESDDEDESEEDTGPGCVVISSKDSLAAAKCIAILRQHNYDVMVREAQQRRRRASSTTALQDMSRASHRRSLLQSGVQKARSSTRSPFKKSASFTSFMSSPSAGASWDLDDIRGTSTPWPRGSASDSGTPLTLTELLSVAEAEAPRCGTPSSKRRSTSFVTELGGDGEEDWTKDHWKLLDACFTRERISVAVGGDDNWDPADASPPLADVDAVDLEKVVDRFCTEAGGDRWQRNALLRRAAALSKKQKAGKVAPPTPSRGFRASSADPSSFLKSALFNSASARLPLPSDSHRFSTPVRSERSIVVPDFTPMSSIPALPRQPVAGTSASAAGTGVSASNNYGKRAMSPALHNPRYSHLLNEAKSISRHAKGGEDGDSDDEDAAEVNRSLSMEPEEEEEAGEEEQEEAAKEEEQEQPGGLKRFIYSYLPRSLTPSRRNRAQPKQLPQKALPPPPQLPPRGPIETPERPPPEPLVPPKELVELHQAPPPTKLPRPVAKPKRLVELQHVPTPDQWDKRLFNFRPRERKDSGGSVKDLIKSFEEIDRAKKAAADAKAKANGKKPAWK</sequence>
<feature type="region of interest" description="Disordered" evidence="1">
    <location>
        <begin position="1"/>
        <end position="207"/>
    </location>
</feature>
<dbReference type="OMA" id="WTKEDWK"/>
<dbReference type="HOGENOM" id="CLU_004932_0_0_1"/>
<feature type="compositionally biased region" description="Polar residues" evidence="1">
    <location>
        <begin position="701"/>
        <end position="715"/>
    </location>
</feature>
<dbReference type="OrthoDB" id="3258279at2759"/>
<feature type="compositionally biased region" description="Acidic residues" evidence="1">
    <location>
        <begin position="1020"/>
        <end position="1042"/>
    </location>
</feature>
<protein>
    <submittedName>
        <fullName evidence="2">Uncharacterized protein</fullName>
    </submittedName>
</protein>
<proteinExistence type="predicted"/>
<feature type="compositionally biased region" description="Acidic residues" evidence="1">
    <location>
        <begin position="1002"/>
        <end position="1011"/>
    </location>
</feature>
<feature type="compositionally biased region" description="Low complexity" evidence="1">
    <location>
        <begin position="466"/>
        <end position="489"/>
    </location>
</feature>
<dbReference type="eggNOG" id="ENOG502SMQ1">
    <property type="taxonomic scope" value="Eukaryota"/>
</dbReference>
<dbReference type="RefSeq" id="XP_003028709.1">
    <property type="nucleotide sequence ID" value="XM_003028663.1"/>
</dbReference>
<dbReference type="AlphaFoldDB" id="D8QE81"/>
<dbReference type="Proteomes" id="UP000007431">
    <property type="component" value="Unassembled WGS sequence"/>
</dbReference>
<organism evidence="3">
    <name type="scientific">Schizophyllum commune (strain H4-8 / FGSC 9210)</name>
    <name type="common">Split gill fungus</name>
    <dbReference type="NCBI Taxonomy" id="578458"/>
    <lineage>
        <taxon>Eukaryota</taxon>
        <taxon>Fungi</taxon>
        <taxon>Dikarya</taxon>
        <taxon>Basidiomycota</taxon>
        <taxon>Agaricomycotina</taxon>
        <taxon>Agaricomycetes</taxon>
        <taxon>Agaricomycetidae</taxon>
        <taxon>Agaricales</taxon>
        <taxon>Schizophyllaceae</taxon>
        <taxon>Schizophyllum</taxon>
    </lineage>
</organism>